<dbReference type="PROSITE" id="PS50005">
    <property type="entry name" value="TPR"/>
    <property type="match status" value="7"/>
</dbReference>
<dbReference type="STRING" id="1387353.BSF38_02706"/>
<dbReference type="SUPFAM" id="SSF81901">
    <property type="entry name" value="HCP-like"/>
    <property type="match status" value="1"/>
</dbReference>
<feature type="repeat" description="TPR" evidence="3">
    <location>
        <begin position="303"/>
        <end position="336"/>
    </location>
</feature>
<evidence type="ECO:0000256" key="4">
    <source>
        <dbReference type="SAM" id="SignalP"/>
    </source>
</evidence>
<protein>
    <submittedName>
        <fullName evidence="5">TPR repeat-containing protein YrrB</fullName>
    </submittedName>
</protein>
<dbReference type="RefSeq" id="WP_076346382.1">
    <property type="nucleotide sequence ID" value="NZ_CP019082.1"/>
</dbReference>
<keyword evidence="4" id="KW-0732">Signal</keyword>
<dbReference type="Proteomes" id="UP000186309">
    <property type="component" value="Chromosome"/>
</dbReference>
<dbReference type="Pfam" id="PF13414">
    <property type="entry name" value="TPR_11"/>
    <property type="match status" value="1"/>
</dbReference>
<proteinExistence type="predicted"/>
<accession>A0A1U7CQJ4</accession>
<dbReference type="GO" id="GO:0046813">
    <property type="term" value="P:receptor-mediated virion attachment to host cell"/>
    <property type="evidence" value="ECO:0007669"/>
    <property type="project" value="TreeGrafter"/>
</dbReference>
<name>A0A1U7CQJ4_9BACT</name>
<reference evidence="6" key="1">
    <citation type="submission" date="2016-12" db="EMBL/GenBank/DDBJ databases">
        <title>Comparative genomics of four Isosphaeraceae planctomycetes: a common pool of plasmids and glycoside hydrolase genes.</title>
        <authorList>
            <person name="Ivanova A."/>
        </authorList>
    </citation>
    <scope>NUCLEOTIDE SEQUENCE [LARGE SCALE GENOMIC DNA]</scope>
    <source>
        <strain evidence="6">PX4</strain>
    </source>
</reference>
<dbReference type="InterPro" id="IPR019734">
    <property type="entry name" value="TPR_rpt"/>
</dbReference>
<feature type="repeat" description="TPR" evidence="3">
    <location>
        <begin position="201"/>
        <end position="234"/>
    </location>
</feature>
<dbReference type="SMART" id="SM00028">
    <property type="entry name" value="TPR"/>
    <property type="match status" value="11"/>
</dbReference>
<feature type="repeat" description="TPR" evidence="3">
    <location>
        <begin position="269"/>
        <end position="302"/>
    </location>
</feature>
<feature type="chain" id="PRO_5012007392" evidence="4">
    <location>
        <begin position="34"/>
        <end position="670"/>
    </location>
</feature>
<feature type="repeat" description="TPR" evidence="3">
    <location>
        <begin position="235"/>
        <end position="268"/>
    </location>
</feature>
<organism evidence="5 6">
    <name type="scientific">Paludisphaera borealis</name>
    <dbReference type="NCBI Taxonomy" id="1387353"/>
    <lineage>
        <taxon>Bacteria</taxon>
        <taxon>Pseudomonadati</taxon>
        <taxon>Planctomycetota</taxon>
        <taxon>Planctomycetia</taxon>
        <taxon>Isosphaerales</taxon>
        <taxon>Isosphaeraceae</taxon>
        <taxon>Paludisphaera</taxon>
    </lineage>
</organism>
<dbReference type="SUPFAM" id="SSF48452">
    <property type="entry name" value="TPR-like"/>
    <property type="match status" value="1"/>
</dbReference>
<dbReference type="KEGG" id="pbor:BSF38_02706"/>
<dbReference type="PROSITE" id="PS50293">
    <property type="entry name" value="TPR_REGION"/>
    <property type="match status" value="2"/>
</dbReference>
<evidence type="ECO:0000256" key="1">
    <source>
        <dbReference type="ARBA" id="ARBA00022737"/>
    </source>
</evidence>
<feature type="repeat" description="TPR" evidence="3">
    <location>
        <begin position="337"/>
        <end position="370"/>
    </location>
</feature>
<evidence type="ECO:0000313" key="6">
    <source>
        <dbReference type="Proteomes" id="UP000186309"/>
    </source>
</evidence>
<keyword evidence="6" id="KW-1185">Reference proteome</keyword>
<dbReference type="Pfam" id="PF13181">
    <property type="entry name" value="TPR_8"/>
    <property type="match status" value="2"/>
</dbReference>
<dbReference type="GO" id="GO:0009279">
    <property type="term" value="C:cell outer membrane"/>
    <property type="evidence" value="ECO:0007669"/>
    <property type="project" value="TreeGrafter"/>
</dbReference>
<gene>
    <name evidence="5" type="primary">yrrB_2</name>
    <name evidence="5" type="ORF">BSF38_02706</name>
</gene>
<dbReference type="PANTHER" id="PTHR44858">
    <property type="entry name" value="TETRATRICOPEPTIDE REPEAT PROTEIN 6"/>
    <property type="match status" value="1"/>
</dbReference>
<evidence type="ECO:0000313" key="5">
    <source>
        <dbReference type="EMBL" id="APW61202.1"/>
    </source>
</evidence>
<sequence>MTTRRLAPLHFARPRVLLLAALALLGAPREMFAQQVEGTSLVGKKVITRKGTVLKVDDKVVYDEGRGERLKLGLDQRKPHTYKVRKAREGEVWLSTGDVTAQGWTPISNIILLDEAIAYIDEATREKPESPEACFDRALIWQALGKTDKALDQCNAAIRLIPRDDRKFAYLFRGLLRAEEGRYEDAVEDCTEAIQLDPRYVEAYVNRGAIRIRSGSYDNALEDFNKAIEIDPRSARAYYNRGVVWTKRKEYDLAFADYDQAVQLDPAYALARCGRGGAWARRGEYDRALPDLDEAIRLDPDLANAYKYRGVIWYDKQKFSKAADDFGKAIELDPSRADFFTWRSSAWFGMNEYGKAVEDGTRAIQINPNDASMYYGRATIWNLLGEHGKAIADLTRAIEINPDLKSSRLCRGITRIAMDDLAAAAGDFGHVIGDDPGSPSAFYYRAVAAFEQGYFDLAIEDVDKAMAFGRSHAATYRLRGDAWYAKWDYEKAIANLDYAAGQDPLDHEALDGLAWILATATDERVRDGGRAVESATRACQLTDWKTPEHLATLAASFAEVRDFENAVKRQQAAIDLTEDPPTQELRRERLALYAAKQPFHVDPGPRGARDVMSPGERRASLTAFVNRAILSEHDRARREAASSEIIRRADRENTATKAPWVDRAAALFKP</sequence>
<dbReference type="Pfam" id="PF13432">
    <property type="entry name" value="TPR_16"/>
    <property type="match status" value="3"/>
</dbReference>
<dbReference type="Gene3D" id="1.25.40.10">
    <property type="entry name" value="Tetratricopeptide repeat domain"/>
    <property type="match status" value="5"/>
</dbReference>
<dbReference type="InterPro" id="IPR011990">
    <property type="entry name" value="TPR-like_helical_dom_sf"/>
</dbReference>
<feature type="signal peptide" evidence="4">
    <location>
        <begin position="1"/>
        <end position="33"/>
    </location>
</feature>
<feature type="repeat" description="TPR" evidence="3">
    <location>
        <begin position="371"/>
        <end position="404"/>
    </location>
</feature>
<dbReference type="PANTHER" id="PTHR44858:SF1">
    <property type="entry name" value="UDP-N-ACETYLGLUCOSAMINE--PEPTIDE N-ACETYLGLUCOSAMINYLTRANSFERASE SPINDLY-RELATED"/>
    <property type="match status" value="1"/>
</dbReference>
<dbReference type="AlphaFoldDB" id="A0A1U7CQJ4"/>
<evidence type="ECO:0000256" key="2">
    <source>
        <dbReference type="ARBA" id="ARBA00022803"/>
    </source>
</evidence>
<keyword evidence="1" id="KW-0677">Repeat</keyword>
<keyword evidence="2 3" id="KW-0802">TPR repeat</keyword>
<dbReference type="EMBL" id="CP019082">
    <property type="protein sequence ID" value="APW61202.1"/>
    <property type="molecule type" value="Genomic_DNA"/>
</dbReference>
<evidence type="ECO:0000256" key="3">
    <source>
        <dbReference type="PROSITE-ProRule" id="PRU00339"/>
    </source>
</evidence>
<dbReference type="InterPro" id="IPR050498">
    <property type="entry name" value="Ycf3"/>
</dbReference>
<feature type="repeat" description="TPR" evidence="3">
    <location>
        <begin position="167"/>
        <end position="200"/>
    </location>
</feature>